<keyword evidence="6" id="KW-1185">Reference proteome</keyword>
<dbReference type="GO" id="GO:0003677">
    <property type="term" value="F:DNA binding"/>
    <property type="evidence" value="ECO:0007669"/>
    <property type="project" value="InterPro"/>
</dbReference>
<dbReference type="SMART" id="SM00421">
    <property type="entry name" value="HTH_LUXR"/>
    <property type="match status" value="1"/>
</dbReference>
<dbReference type="InterPro" id="IPR011990">
    <property type="entry name" value="TPR-like_helical_dom_sf"/>
</dbReference>
<evidence type="ECO:0000256" key="2">
    <source>
        <dbReference type="ARBA" id="ARBA00022840"/>
    </source>
</evidence>
<evidence type="ECO:0000313" key="6">
    <source>
        <dbReference type="Proteomes" id="UP000323380"/>
    </source>
</evidence>
<dbReference type="PANTHER" id="PTHR16305:SF35">
    <property type="entry name" value="TRANSCRIPTIONAL ACTIVATOR DOMAIN"/>
    <property type="match status" value="1"/>
</dbReference>
<organism evidence="5 6">
    <name type="scientific">Actinomadura chibensis</name>
    <dbReference type="NCBI Taxonomy" id="392828"/>
    <lineage>
        <taxon>Bacteria</taxon>
        <taxon>Bacillati</taxon>
        <taxon>Actinomycetota</taxon>
        <taxon>Actinomycetes</taxon>
        <taxon>Streptosporangiales</taxon>
        <taxon>Thermomonosporaceae</taxon>
        <taxon>Actinomadura</taxon>
    </lineage>
</organism>
<evidence type="ECO:0000313" key="5">
    <source>
        <dbReference type="EMBL" id="TYB45385.1"/>
    </source>
</evidence>
<evidence type="ECO:0000256" key="1">
    <source>
        <dbReference type="ARBA" id="ARBA00022741"/>
    </source>
</evidence>
<dbReference type="InterPro" id="IPR041664">
    <property type="entry name" value="AAA_16"/>
</dbReference>
<dbReference type="Pfam" id="PF00196">
    <property type="entry name" value="GerE"/>
    <property type="match status" value="1"/>
</dbReference>
<dbReference type="GO" id="GO:0005524">
    <property type="term" value="F:ATP binding"/>
    <property type="evidence" value="ECO:0007669"/>
    <property type="project" value="UniProtKB-KW"/>
</dbReference>
<dbReference type="PROSITE" id="PS00622">
    <property type="entry name" value="HTH_LUXR_1"/>
    <property type="match status" value="1"/>
</dbReference>
<feature type="domain" description="HTH luxR-type" evidence="4">
    <location>
        <begin position="881"/>
        <end position="946"/>
    </location>
</feature>
<dbReference type="SUPFAM" id="SSF48452">
    <property type="entry name" value="TPR-like"/>
    <property type="match status" value="1"/>
</dbReference>
<dbReference type="GO" id="GO:0006355">
    <property type="term" value="P:regulation of DNA-templated transcription"/>
    <property type="evidence" value="ECO:0007669"/>
    <property type="project" value="InterPro"/>
</dbReference>
<dbReference type="PROSITE" id="PS50043">
    <property type="entry name" value="HTH_LUXR_2"/>
    <property type="match status" value="1"/>
</dbReference>
<dbReference type="SUPFAM" id="SSF46894">
    <property type="entry name" value="C-terminal effector domain of the bipartite response regulators"/>
    <property type="match status" value="1"/>
</dbReference>
<dbReference type="CDD" id="cd06170">
    <property type="entry name" value="LuxR_C_like"/>
    <property type="match status" value="1"/>
</dbReference>
<dbReference type="InterPro" id="IPR027417">
    <property type="entry name" value="P-loop_NTPase"/>
</dbReference>
<dbReference type="InterPro" id="IPR000792">
    <property type="entry name" value="Tscrpt_reg_LuxR_C"/>
</dbReference>
<keyword evidence="2" id="KW-0067">ATP-binding</keyword>
<dbReference type="Proteomes" id="UP000323380">
    <property type="component" value="Unassembled WGS sequence"/>
</dbReference>
<dbReference type="Gene3D" id="1.10.10.10">
    <property type="entry name" value="Winged helix-like DNA-binding domain superfamily/Winged helix DNA-binding domain"/>
    <property type="match status" value="1"/>
</dbReference>
<proteinExistence type="predicted"/>
<dbReference type="PRINTS" id="PR00038">
    <property type="entry name" value="HTHLUXR"/>
</dbReference>
<keyword evidence="1" id="KW-0547">Nucleotide-binding</keyword>
<name>A0A5D0NLV8_9ACTN</name>
<evidence type="ECO:0000259" key="4">
    <source>
        <dbReference type="PROSITE" id="PS50043"/>
    </source>
</evidence>
<dbReference type="PANTHER" id="PTHR16305">
    <property type="entry name" value="TESTICULAR SOLUBLE ADENYLYL CYCLASE"/>
    <property type="match status" value="1"/>
</dbReference>
<dbReference type="GO" id="GO:0004016">
    <property type="term" value="F:adenylate cyclase activity"/>
    <property type="evidence" value="ECO:0007669"/>
    <property type="project" value="TreeGrafter"/>
</dbReference>
<accession>A0A5D0NLV8</accession>
<dbReference type="Gene3D" id="1.25.40.10">
    <property type="entry name" value="Tetratricopeptide repeat domain"/>
    <property type="match status" value="1"/>
</dbReference>
<dbReference type="EMBL" id="VSFG01000003">
    <property type="protein sequence ID" value="TYB45385.1"/>
    <property type="molecule type" value="Genomic_DNA"/>
</dbReference>
<feature type="region of interest" description="Disordered" evidence="3">
    <location>
        <begin position="938"/>
        <end position="968"/>
    </location>
</feature>
<dbReference type="GO" id="GO:0005737">
    <property type="term" value="C:cytoplasm"/>
    <property type="evidence" value="ECO:0007669"/>
    <property type="project" value="TreeGrafter"/>
</dbReference>
<dbReference type="InterPro" id="IPR016032">
    <property type="entry name" value="Sig_transdc_resp-reg_C-effctor"/>
</dbReference>
<protein>
    <submittedName>
        <fullName evidence="5">AAA family ATPase</fullName>
    </submittedName>
</protein>
<comment type="caution">
    <text evidence="5">The sequence shown here is derived from an EMBL/GenBank/DDBJ whole genome shotgun (WGS) entry which is preliminary data.</text>
</comment>
<reference evidence="5 6" key="1">
    <citation type="submission" date="2019-08" db="EMBL/GenBank/DDBJ databases">
        <title>Actinomadura sp. nov. CYP1-5 isolated from mountain soil.</title>
        <authorList>
            <person name="Songsumanus A."/>
            <person name="Kuncharoen N."/>
            <person name="Kudo T."/>
            <person name="Yuki M."/>
            <person name="Igarashi Y."/>
            <person name="Tanasupawat S."/>
        </authorList>
    </citation>
    <scope>NUCLEOTIDE SEQUENCE [LARGE SCALE GENOMIC DNA]</scope>
    <source>
        <strain evidence="5 6">JCM 14158</strain>
    </source>
</reference>
<dbReference type="Pfam" id="PF13191">
    <property type="entry name" value="AAA_16"/>
    <property type="match status" value="1"/>
</dbReference>
<dbReference type="SUPFAM" id="SSF52540">
    <property type="entry name" value="P-loop containing nucleoside triphosphate hydrolases"/>
    <property type="match status" value="1"/>
</dbReference>
<dbReference type="AlphaFoldDB" id="A0A5D0NLV8"/>
<dbReference type="STRING" id="1220554.GCA_001552135_07867"/>
<gene>
    <name evidence="5" type="ORF">FXF69_18230</name>
</gene>
<dbReference type="InterPro" id="IPR036388">
    <property type="entry name" value="WH-like_DNA-bd_sf"/>
</dbReference>
<evidence type="ECO:0000256" key="3">
    <source>
        <dbReference type="SAM" id="MobiDB-lite"/>
    </source>
</evidence>
<sequence>MRELDRGLLMRLVERDNDLRMLTDAFAGQGDGDGSLALISGAPATGKTALLQEFAEQVRDGGAVFLEAIASRTELGQPLGVIAQLFHGMELPPEAAERVARLIDEGVHSAVRAGSPEQPTIGTPPHVLRGLCNLILHLAENRQVIIGIDDVHYADPFSLECLLYLVRRMRTTRLLIILSQCDRRVQGHYLQFRAELSRQPHCRTIRLGLLSEQGVAGLLETTYGRAAALRLAPTFHTLSGGNPLLVHALLDDHLPTSVAEGAVSSEVPLGDAFTQAVTACLYRCGSQTMQVARALNLLGEEVAPAALAEVLDLDPESVGRAVGTLTAVGLLTGGRFRHDAVRAAISDTITAADRAAMHQRAARVLHDHGASVTVLAQHLLGADQIDEPWVVPVLEDAAQEALQHGAIGRALEFLRRAHDLATNDEQRAALKAALVRAEWRVSPSAAARHLPELILHAQEGRLSWPDVSALIGHLIWHGRLDEVVGLLTVLERRPAQGTPDDEAQVGLETLRLWVCCLFPEHLGALRPDWSVPQPAGLVSFRALGQLRAADVLTDALDGDIDDNTVVAAEQVLQGAQWSNTPMASTFAAVAALIFAGELDKAALWCDALIMTPANRHALAQQALLWAIRGAIEVRQGRMAAAETSARTALNLISPQDWGMFIGLPVTIMLVATTALGKYLEAARYLAMPVPEVLLRTPLGLHYMQARGRCKLATDNGQAALGDFEMCGELMVKWGLDLPILVPWRTDAARALLAMGRRRQARGLVHEQLARLAPEHAQVRGISLGVLAAASDPVDRLPLLKDAVATLDKCGDRWELARALAALSRAHQLLGQRAEAAETAARARRLAEECGVPEEQLSPIPIPPPEMATDVSLEADEDDLGGGHSPEELSGAERRVADLAARGHTNRQIASILFITVSTVEQHLTRVYRKLNVNRRSDLPGRLHTGGGEPELAAHCAGPGEHATGRPEG</sequence>
<dbReference type="Gene3D" id="3.40.50.300">
    <property type="entry name" value="P-loop containing nucleotide triphosphate hydrolases"/>
    <property type="match status" value="1"/>
</dbReference>